<reference evidence="2" key="2">
    <citation type="submission" date="2025-08" db="UniProtKB">
        <authorList>
            <consortium name="Ensembl"/>
        </authorList>
    </citation>
    <scope>IDENTIFICATION</scope>
</reference>
<reference evidence="2" key="3">
    <citation type="submission" date="2025-09" db="UniProtKB">
        <authorList>
            <consortium name="Ensembl"/>
        </authorList>
    </citation>
    <scope>IDENTIFICATION</scope>
</reference>
<proteinExistence type="predicted"/>
<dbReference type="InterPro" id="IPR010736">
    <property type="entry name" value="SHIPPO-rpt"/>
</dbReference>
<gene>
    <name evidence="2" type="primary">STPG2</name>
</gene>
<accession>A0AAY4CIN2</accession>
<dbReference type="GeneTree" id="ENSGT00390000001063"/>
<feature type="compositionally biased region" description="Basic and acidic residues" evidence="1">
    <location>
        <begin position="107"/>
        <end position="123"/>
    </location>
</feature>
<dbReference type="PANTHER" id="PTHR21580">
    <property type="entry name" value="SHIPPO-1-RELATED"/>
    <property type="match status" value="1"/>
</dbReference>
<keyword evidence="3" id="KW-1185">Reference proteome</keyword>
<name>A0AAY4CIN2_9TELE</name>
<protein>
    <recommendedName>
        <fullName evidence="4">Sperm-tail PG-rich repeat-containing protein 2</fullName>
    </recommendedName>
</protein>
<dbReference type="Proteomes" id="UP000694580">
    <property type="component" value="Chromosome 11"/>
</dbReference>
<evidence type="ECO:0000313" key="2">
    <source>
        <dbReference type="Ensembl" id="ENSDCDP00010032451.1"/>
    </source>
</evidence>
<dbReference type="Pfam" id="PF07004">
    <property type="entry name" value="SHIPPO-rpt"/>
    <property type="match status" value="9"/>
</dbReference>
<dbReference type="AlphaFoldDB" id="A0AAY4CIN2"/>
<evidence type="ECO:0000256" key="1">
    <source>
        <dbReference type="SAM" id="MobiDB-lite"/>
    </source>
</evidence>
<sequence length="523" mass="58093">MYGRAPRKIGDTVGCTTSEVGPGTYELTKNRINKSEYYAPFLSMCVRKSTFSISEDGVATPGPGHYNSLVKSHIPGGQSLKNQSKRFEDDVSDAPGPGSYNVLKTTRPVDKETGTSRNKDPQHPDIPSIPSAGQAFGYEEDGHGALCKRMPPPKDETLGPAFYNPLLAENTFSQKYKGVHFGKLTGRRWEVKVPDGPGPGYYHPEADNTTHYENVNMKREERGRAELFIPRYNEIVILQEEKKGVPGPGEYHIKSQFDKTSNLNKGVPVYSTPFLSQSQRFSPVKETSPPVGTYSDPRCAFKNTTAQKKSPFGVSAVRFMPDNKNQATPGPGAYNMFEDGLAQNSLKKASLESKRKGAFGSTAYRSIVFNTKDEENAPGPGQYMVEKNSEELYKRQSTAVFKSTTERLVLSMESKDSPSPSMYNVQDAFENVYGHKHYKEPRNEGAKKRQRSFLSTTPRHALFKTRDPNIPGPGHYNPEIKSNTKLSLISSCEDRFKCPKDVTPGPGAYEVNTFKSFTTCHVV</sequence>
<dbReference type="InterPro" id="IPR051291">
    <property type="entry name" value="CIMAP"/>
</dbReference>
<evidence type="ECO:0008006" key="4">
    <source>
        <dbReference type="Google" id="ProtNLM"/>
    </source>
</evidence>
<dbReference type="PANTHER" id="PTHR21580:SF60">
    <property type="entry name" value="SPERM-TAIL PG-RICH REPEAT-CONTAINING PROTEIN 2"/>
    <property type="match status" value="1"/>
</dbReference>
<evidence type="ECO:0000313" key="3">
    <source>
        <dbReference type="Proteomes" id="UP000694580"/>
    </source>
</evidence>
<dbReference type="Ensembl" id="ENSDCDT00010040216.1">
    <property type="protein sequence ID" value="ENSDCDP00010032451.1"/>
    <property type="gene ID" value="ENSDCDG00010020739.1"/>
</dbReference>
<reference evidence="2 3" key="1">
    <citation type="submission" date="2020-06" db="EMBL/GenBank/DDBJ databases">
        <authorList>
            <consortium name="Wellcome Sanger Institute Data Sharing"/>
        </authorList>
    </citation>
    <scope>NUCLEOTIDE SEQUENCE [LARGE SCALE GENOMIC DNA]</scope>
</reference>
<organism evidence="2 3">
    <name type="scientific">Denticeps clupeoides</name>
    <name type="common">denticle herring</name>
    <dbReference type="NCBI Taxonomy" id="299321"/>
    <lineage>
        <taxon>Eukaryota</taxon>
        <taxon>Metazoa</taxon>
        <taxon>Chordata</taxon>
        <taxon>Craniata</taxon>
        <taxon>Vertebrata</taxon>
        <taxon>Euteleostomi</taxon>
        <taxon>Actinopterygii</taxon>
        <taxon>Neopterygii</taxon>
        <taxon>Teleostei</taxon>
        <taxon>Clupei</taxon>
        <taxon>Clupeiformes</taxon>
        <taxon>Denticipitoidei</taxon>
        <taxon>Denticipitidae</taxon>
        <taxon>Denticeps</taxon>
    </lineage>
</organism>
<feature type="region of interest" description="Disordered" evidence="1">
    <location>
        <begin position="71"/>
        <end position="138"/>
    </location>
</feature>